<dbReference type="Gene3D" id="2.40.10.500">
    <property type="match status" value="1"/>
</dbReference>
<accession>A0A816AQV2</accession>
<dbReference type="InterPro" id="IPR011990">
    <property type="entry name" value="TPR-like_helical_dom_sf"/>
</dbReference>
<sequence length="470" mass="53320">MSLEGVLFEIDADPQMVTTKPFADISKYSNFTDEKEVLFMIGSIFRLKNIYCDTNNIWIIEMCLCSDDEYNLKQVLLHMKRQIRTGETNLRTLGKLLWKMGKLDLAEKYFKRLLDELPIDDHLFCILCEDLGEIASQAGDYDMSIKWHQRFLEIKKQNDLDMETNASKTNTRIDATYKKEGVTIAGGNGRDDNLNQLSHPLGIFIDDEQTIYIANNSNHRIMEWKYNAITGLIVAGGNGCGNHLNQLNEPIDVLIDKADNSLIISDSENRRVLQCFRDNSKRDGQIIIEDIDCWGLGIDKNGSLYVSDFKKHEVRRWHGDKKNAIVVAGGHGKGNQFHQLNFPTFIFVDENCSLYVSDSENHRVMKWLKDESEGVVVAGGNGQGNSLTQLSSPRGVIVDRLGQIYVADFGNHRVMCWCEGAENGIIVAGGNGEGKKSNQLYYPEGLSFDRQGNLYVADLWNHRVQKFEIN</sequence>
<dbReference type="Gene3D" id="2.120.10.30">
    <property type="entry name" value="TolB, C-terminal domain"/>
    <property type="match status" value="1"/>
</dbReference>
<protein>
    <submittedName>
        <fullName evidence="5">Uncharacterized protein</fullName>
    </submittedName>
</protein>
<dbReference type="PANTHER" id="PTHR24104">
    <property type="entry name" value="E3 UBIQUITIN-PROTEIN LIGASE NHLRC1-RELATED"/>
    <property type="match status" value="1"/>
</dbReference>
<dbReference type="GO" id="GO:0043161">
    <property type="term" value="P:proteasome-mediated ubiquitin-dependent protein catabolic process"/>
    <property type="evidence" value="ECO:0007669"/>
    <property type="project" value="TreeGrafter"/>
</dbReference>
<comment type="caution">
    <text evidence="5">The sequence shown here is derived from an EMBL/GenBank/DDBJ whole genome shotgun (WGS) entry which is preliminary data.</text>
</comment>
<name>A0A816AQV2_9BILA</name>
<gene>
    <name evidence="4" type="ORF">BJG266_LOCUS13833</name>
    <name evidence="5" type="ORF">QVE165_LOCUS52318</name>
</gene>
<proteinExistence type="predicted"/>
<dbReference type="EMBL" id="CAJNOM010001220">
    <property type="protein sequence ID" value="CAF1598906.1"/>
    <property type="molecule type" value="Genomic_DNA"/>
</dbReference>
<dbReference type="GO" id="GO:0061630">
    <property type="term" value="F:ubiquitin protein ligase activity"/>
    <property type="evidence" value="ECO:0007669"/>
    <property type="project" value="TreeGrafter"/>
</dbReference>
<evidence type="ECO:0000313" key="4">
    <source>
        <dbReference type="EMBL" id="CAF0962540.1"/>
    </source>
</evidence>
<dbReference type="EMBL" id="CAJNOI010000056">
    <property type="protein sequence ID" value="CAF0962540.1"/>
    <property type="molecule type" value="Genomic_DNA"/>
</dbReference>
<organism evidence="5 6">
    <name type="scientific">Adineta steineri</name>
    <dbReference type="NCBI Taxonomy" id="433720"/>
    <lineage>
        <taxon>Eukaryota</taxon>
        <taxon>Metazoa</taxon>
        <taxon>Spiralia</taxon>
        <taxon>Gnathifera</taxon>
        <taxon>Rotifera</taxon>
        <taxon>Eurotatoria</taxon>
        <taxon>Bdelloidea</taxon>
        <taxon>Adinetida</taxon>
        <taxon>Adinetidae</taxon>
        <taxon>Adineta</taxon>
    </lineage>
</organism>
<dbReference type="Proteomes" id="UP000663832">
    <property type="component" value="Unassembled WGS sequence"/>
</dbReference>
<dbReference type="GO" id="GO:0000209">
    <property type="term" value="P:protein polyubiquitination"/>
    <property type="evidence" value="ECO:0007669"/>
    <property type="project" value="TreeGrafter"/>
</dbReference>
<feature type="repeat" description="NHL" evidence="3">
    <location>
        <begin position="331"/>
        <end position="370"/>
    </location>
</feature>
<dbReference type="SUPFAM" id="SSF48452">
    <property type="entry name" value="TPR-like"/>
    <property type="match status" value="1"/>
</dbReference>
<dbReference type="InterPro" id="IPR019734">
    <property type="entry name" value="TPR_rpt"/>
</dbReference>
<evidence type="ECO:0000256" key="1">
    <source>
        <dbReference type="ARBA" id="ARBA00022737"/>
    </source>
</evidence>
<dbReference type="Proteomes" id="UP000663877">
    <property type="component" value="Unassembled WGS sequence"/>
</dbReference>
<feature type="repeat" description="NHL" evidence="3">
    <location>
        <begin position="389"/>
        <end position="416"/>
    </location>
</feature>
<dbReference type="Pfam" id="PF01436">
    <property type="entry name" value="NHL"/>
    <property type="match status" value="2"/>
</dbReference>
<feature type="repeat" description="NHL" evidence="3">
    <location>
        <begin position="439"/>
        <end position="470"/>
    </location>
</feature>
<evidence type="ECO:0000256" key="3">
    <source>
        <dbReference type="PROSITE-ProRule" id="PRU00504"/>
    </source>
</evidence>
<dbReference type="InterPro" id="IPR050952">
    <property type="entry name" value="TRIM-NHL_E3_ligases"/>
</dbReference>
<evidence type="ECO:0000313" key="5">
    <source>
        <dbReference type="EMBL" id="CAF1598906.1"/>
    </source>
</evidence>
<dbReference type="PANTHER" id="PTHR24104:SF25">
    <property type="entry name" value="PROTEIN LIN-41"/>
    <property type="match status" value="1"/>
</dbReference>
<dbReference type="InterPro" id="IPR011042">
    <property type="entry name" value="6-blade_b-propeller_TolB-like"/>
</dbReference>
<evidence type="ECO:0000256" key="2">
    <source>
        <dbReference type="PROSITE-ProRule" id="PRU00339"/>
    </source>
</evidence>
<dbReference type="CDD" id="cd05819">
    <property type="entry name" value="NHL"/>
    <property type="match status" value="1"/>
</dbReference>
<dbReference type="SUPFAM" id="SSF101898">
    <property type="entry name" value="NHL repeat"/>
    <property type="match status" value="1"/>
</dbReference>
<dbReference type="PROSITE" id="PS50005">
    <property type="entry name" value="TPR"/>
    <property type="match status" value="1"/>
</dbReference>
<dbReference type="AlphaFoldDB" id="A0A816AQV2"/>
<dbReference type="InterPro" id="IPR001258">
    <property type="entry name" value="NHL_repeat"/>
</dbReference>
<keyword evidence="6" id="KW-1185">Reference proteome</keyword>
<dbReference type="Pfam" id="PF13176">
    <property type="entry name" value="TPR_7"/>
    <property type="match status" value="1"/>
</dbReference>
<keyword evidence="1" id="KW-0677">Repeat</keyword>
<keyword evidence="2" id="KW-0802">TPR repeat</keyword>
<dbReference type="Pfam" id="PF13181">
    <property type="entry name" value="TPR_8"/>
    <property type="match status" value="1"/>
</dbReference>
<dbReference type="Gene3D" id="1.25.40.10">
    <property type="entry name" value="Tetratricopeptide repeat domain"/>
    <property type="match status" value="1"/>
</dbReference>
<feature type="repeat" description="TPR" evidence="2">
    <location>
        <begin position="87"/>
        <end position="120"/>
    </location>
</feature>
<evidence type="ECO:0000313" key="6">
    <source>
        <dbReference type="Proteomes" id="UP000663832"/>
    </source>
</evidence>
<dbReference type="OrthoDB" id="342730at2759"/>
<dbReference type="PROSITE" id="PS51125">
    <property type="entry name" value="NHL"/>
    <property type="match status" value="3"/>
</dbReference>
<reference evidence="5" key="1">
    <citation type="submission" date="2021-02" db="EMBL/GenBank/DDBJ databases">
        <authorList>
            <person name="Nowell W R."/>
        </authorList>
    </citation>
    <scope>NUCLEOTIDE SEQUENCE</scope>
</reference>
<dbReference type="GO" id="GO:0008270">
    <property type="term" value="F:zinc ion binding"/>
    <property type="evidence" value="ECO:0007669"/>
    <property type="project" value="UniProtKB-KW"/>
</dbReference>